<accession>A0ACC4BJC4</accession>
<protein>
    <submittedName>
        <fullName evidence="1">Uncharacterized protein</fullName>
    </submittedName>
</protein>
<sequence>MLKLPSAVLLVARPVVNLFVFTARTSSAGGFSEQVGDDTKDHYLAGHVHVILITETEHRVRESSVAIMTNTSDAIRDLFEIKNLVYRESYAGDVEHGCPRLAKEQNSKPLPTDT</sequence>
<comment type="caution">
    <text evidence="1">The sequence shown here is derived from an EMBL/GenBank/DDBJ whole genome shotgun (WGS) entry which is preliminary data.</text>
</comment>
<dbReference type="EMBL" id="RCHU02000010">
    <property type="protein sequence ID" value="KAL3578683.1"/>
    <property type="molecule type" value="Genomic_DNA"/>
</dbReference>
<name>A0ACC4BJC4_POPAL</name>
<proteinExistence type="predicted"/>
<dbReference type="Proteomes" id="UP000309997">
    <property type="component" value="Unassembled WGS sequence"/>
</dbReference>
<gene>
    <name evidence="1" type="ORF">D5086_020187</name>
</gene>
<organism evidence="1 2">
    <name type="scientific">Populus alba</name>
    <name type="common">White poplar</name>
    <dbReference type="NCBI Taxonomy" id="43335"/>
    <lineage>
        <taxon>Eukaryota</taxon>
        <taxon>Viridiplantae</taxon>
        <taxon>Streptophyta</taxon>
        <taxon>Embryophyta</taxon>
        <taxon>Tracheophyta</taxon>
        <taxon>Spermatophyta</taxon>
        <taxon>Magnoliopsida</taxon>
        <taxon>eudicotyledons</taxon>
        <taxon>Gunneridae</taxon>
        <taxon>Pentapetalae</taxon>
        <taxon>rosids</taxon>
        <taxon>fabids</taxon>
        <taxon>Malpighiales</taxon>
        <taxon>Salicaceae</taxon>
        <taxon>Saliceae</taxon>
        <taxon>Populus</taxon>
    </lineage>
</organism>
<keyword evidence="2" id="KW-1185">Reference proteome</keyword>
<reference evidence="1 2" key="1">
    <citation type="journal article" date="2024" name="Plant Biotechnol. J.">
        <title>Genome and CRISPR/Cas9 system of a widespread forest tree (Populus alba) in the world.</title>
        <authorList>
            <person name="Liu Y.J."/>
            <person name="Jiang P.F."/>
            <person name="Han X.M."/>
            <person name="Li X.Y."/>
            <person name="Wang H.M."/>
            <person name="Wang Y.J."/>
            <person name="Wang X.X."/>
            <person name="Zeng Q.Y."/>
        </authorList>
    </citation>
    <scope>NUCLEOTIDE SEQUENCE [LARGE SCALE GENOMIC DNA]</scope>
    <source>
        <strain evidence="2">cv. PAL-ZL1</strain>
    </source>
</reference>
<evidence type="ECO:0000313" key="2">
    <source>
        <dbReference type="Proteomes" id="UP000309997"/>
    </source>
</evidence>
<evidence type="ECO:0000313" key="1">
    <source>
        <dbReference type="EMBL" id="KAL3578683.1"/>
    </source>
</evidence>